<evidence type="ECO:0000313" key="1">
    <source>
        <dbReference type="EMBL" id="OWZ06462.1"/>
    </source>
</evidence>
<comment type="caution">
    <text evidence="1">The sequence shown here is derived from an EMBL/GenBank/DDBJ whole genome shotgun (WGS) entry which is preliminary data.</text>
</comment>
<dbReference type="OrthoDB" id="111435at2759"/>
<accession>A0A225VMA2</accession>
<dbReference type="PANTHER" id="PTHR23274:SF51">
    <property type="entry name" value="OS03G0423850 PROTEIN"/>
    <property type="match status" value="1"/>
</dbReference>
<organism evidence="1 2">
    <name type="scientific">Phytophthora megakarya</name>
    <dbReference type="NCBI Taxonomy" id="4795"/>
    <lineage>
        <taxon>Eukaryota</taxon>
        <taxon>Sar</taxon>
        <taxon>Stramenopiles</taxon>
        <taxon>Oomycota</taxon>
        <taxon>Peronosporomycetes</taxon>
        <taxon>Peronosporales</taxon>
        <taxon>Peronosporaceae</taxon>
        <taxon>Phytophthora</taxon>
    </lineage>
</organism>
<reference evidence="2" key="1">
    <citation type="submission" date="2017-03" db="EMBL/GenBank/DDBJ databases">
        <title>Phytopthora megakarya and P. palmivora, two closely related causual agents of cacao black pod achieved similar genome size and gene model numbers by different mechanisms.</title>
        <authorList>
            <person name="Ali S."/>
            <person name="Shao J."/>
            <person name="Larry D.J."/>
            <person name="Kronmiller B."/>
            <person name="Shen D."/>
            <person name="Strem M.D."/>
            <person name="Melnick R.L."/>
            <person name="Guiltinan M.J."/>
            <person name="Tyler B.M."/>
            <person name="Meinhardt L.W."/>
            <person name="Bailey B.A."/>
        </authorList>
    </citation>
    <scope>NUCLEOTIDE SEQUENCE [LARGE SCALE GENOMIC DNA]</scope>
    <source>
        <strain evidence="2">zdho120</strain>
    </source>
</reference>
<keyword evidence="1" id="KW-0067">ATP-binding</keyword>
<keyword evidence="1" id="KW-0547">Nucleotide-binding</keyword>
<dbReference type="GO" id="GO:0006260">
    <property type="term" value="P:DNA replication"/>
    <property type="evidence" value="ECO:0007669"/>
    <property type="project" value="TreeGrafter"/>
</dbReference>
<dbReference type="InterPro" id="IPR027417">
    <property type="entry name" value="P-loop_NTPase"/>
</dbReference>
<dbReference type="GO" id="GO:0005657">
    <property type="term" value="C:replication fork"/>
    <property type="evidence" value="ECO:0007669"/>
    <property type="project" value="TreeGrafter"/>
</dbReference>
<dbReference type="STRING" id="4795.A0A225VMA2"/>
<protein>
    <submittedName>
        <fullName evidence="1">Helitron helicase</fullName>
    </submittedName>
</protein>
<dbReference type="GO" id="GO:0004386">
    <property type="term" value="F:helicase activity"/>
    <property type="evidence" value="ECO:0007669"/>
    <property type="project" value="UniProtKB-KW"/>
</dbReference>
<dbReference type="SUPFAM" id="SSF52540">
    <property type="entry name" value="P-loop containing nucleoside triphosphate hydrolases"/>
    <property type="match status" value="1"/>
</dbReference>
<keyword evidence="1" id="KW-0378">Hydrolase</keyword>
<sequence>MHDHYIETKVLTGILTGKVVVIPRIPFISHNSGLPFELRRRRFPVQLAFAMTINKAQGQTLKKLGVYLPQPVFAHDQLATSRQNVKMAVDYNVHQEEDGYCMLNVVYHGIAN</sequence>
<dbReference type="EMBL" id="NBNE01003951">
    <property type="protein sequence ID" value="OWZ06462.1"/>
    <property type="molecule type" value="Genomic_DNA"/>
</dbReference>
<dbReference type="PANTHER" id="PTHR23274">
    <property type="entry name" value="DNA HELICASE-RELATED"/>
    <property type="match status" value="1"/>
</dbReference>
<name>A0A225VMA2_9STRA</name>
<dbReference type="AlphaFoldDB" id="A0A225VMA2"/>
<dbReference type="Proteomes" id="UP000198211">
    <property type="component" value="Unassembled WGS sequence"/>
</dbReference>
<gene>
    <name evidence="1" type="ORF">PHMEG_00021280</name>
</gene>
<keyword evidence="2" id="KW-1185">Reference proteome</keyword>
<evidence type="ECO:0000313" key="2">
    <source>
        <dbReference type="Proteomes" id="UP000198211"/>
    </source>
</evidence>
<keyword evidence="1" id="KW-0347">Helicase</keyword>
<proteinExistence type="predicted"/>